<name>A0ABD5YXQ0_9EURY</name>
<evidence type="ECO:0000259" key="1">
    <source>
        <dbReference type="Pfam" id="PF18545"/>
    </source>
</evidence>
<proteinExistence type="predicted"/>
<dbReference type="InterPro" id="IPR040624">
    <property type="entry name" value="HalOD1"/>
</dbReference>
<dbReference type="AlphaFoldDB" id="A0ABD5YXQ0"/>
<comment type="caution">
    <text evidence="2">The sequence shown here is derived from an EMBL/GenBank/DDBJ whole genome shotgun (WGS) entry which is preliminary data.</text>
</comment>
<dbReference type="EMBL" id="JBHTAR010000004">
    <property type="protein sequence ID" value="MFC7198418.1"/>
    <property type="molecule type" value="Genomic_DNA"/>
</dbReference>
<feature type="domain" description="Halobacterial output" evidence="1">
    <location>
        <begin position="33"/>
        <end position="73"/>
    </location>
</feature>
<keyword evidence="3" id="KW-1185">Reference proteome</keyword>
<dbReference type="Pfam" id="PF18545">
    <property type="entry name" value="HalOD1"/>
    <property type="match status" value="1"/>
</dbReference>
<dbReference type="Proteomes" id="UP001596447">
    <property type="component" value="Unassembled WGS sequence"/>
</dbReference>
<reference evidence="2 3" key="1">
    <citation type="journal article" date="2019" name="Int. J. Syst. Evol. Microbiol.">
        <title>The Global Catalogue of Microorganisms (GCM) 10K type strain sequencing project: providing services to taxonomists for standard genome sequencing and annotation.</title>
        <authorList>
            <consortium name="The Broad Institute Genomics Platform"/>
            <consortium name="The Broad Institute Genome Sequencing Center for Infectious Disease"/>
            <person name="Wu L."/>
            <person name="Ma J."/>
        </authorList>
    </citation>
    <scope>NUCLEOTIDE SEQUENCE [LARGE SCALE GENOMIC DNA]</scope>
    <source>
        <strain evidence="2 3">XZGYJ-43</strain>
    </source>
</reference>
<organism evidence="2 3">
    <name type="scientific">Halospeciosus flavus</name>
    <dbReference type="NCBI Taxonomy" id="3032283"/>
    <lineage>
        <taxon>Archaea</taxon>
        <taxon>Methanobacteriati</taxon>
        <taxon>Methanobacteriota</taxon>
        <taxon>Stenosarchaea group</taxon>
        <taxon>Halobacteria</taxon>
        <taxon>Halobacteriales</taxon>
        <taxon>Halobacteriaceae</taxon>
        <taxon>Halospeciosus</taxon>
    </lineage>
</organism>
<evidence type="ECO:0000313" key="3">
    <source>
        <dbReference type="Proteomes" id="UP001596447"/>
    </source>
</evidence>
<sequence>MHSPPSDSSGGSNDLLVEIIETLETCGLEDDAYQLHDYVDVEALEQLVASSDDDIAVQFTVEGIQLDVSPEGVDVVVEDQPDTCSK</sequence>
<protein>
    <submittedName>
        <fullName evidence="2">HalOD1 output domain-containing protein</fullName>
    </submittedName>
</protein>
<evidence type="ECO:0000313" key="2">
    <source>
        <dbReference type="EMBL" id="MFC7198418.1"/>
    </source>
</evidence>
<accession>A0ABD5YXQ0</accession>
<gene>
    <name evidence="2" type="ORF">ACFQJ9_02935</name>
</gene>
<dbReference type="RefSeq" id="WP_382216175.1">
    <property type="nucleotide sequence ID" value="NZ_JBHTAR010000004.1"/>
</dbReference>